<organism evidence="1 2">
    <name type="scientific">Trichonephila inaurata madagascariensis</name>
    <dbReference type="NCBI Taxonomy" id="2747483"/>
    <lineage>
        <taxon>Eukaryota</taxon>
        <taxon>Metazoa</taxon>
        <taxon>Ecdysozoa</taxon>
        <taxon>Arthropoda</taxon>
        <taxon>Chelicerata</taxon>
        <taxon>Arachnida</taxon>
        <taxon>Araneae</taxon>
        <taxon>Araneomorphae</taxon>
        <taxon>Entelegynae</taxon>
        <taxon>Araneoidea</taxon>
        <taxon>Nephilidae</taxon>
        <taxon>Trichonephila</taxon>
        <taxon>Trichonephila inaurata</taxon>
    </lineage>
</organism>
<comment type="caution">
    <text evidence="1">The sequence shown here is derived from an EMBL/GenBank/DDBJ whole genome shotgun (WGS) entry which is preliminary data.</text>
</comment>
<reference evidence="1" key="1">
    <citation type="submission" date="2020-08" db="EMBL/GenBank/DDBJ databases">
        <title>Multicomponent nature underlies the extraordinary mechanical properties of spider dragline silk.</title>
        <authorList>
            <person name="Kono N."/>
            <person name="Nakamura H."/>
            <person name="Mori M."/>
            <person name="Yoshida Y."/>
            <person name="Ohtoshi R."/>
            <person name="Malay A.D."/>
            <person name="Moran D.A.P."/>
            <person name="Tomita M."/>
            <person name="Numata K."/>
            <person name="Arakawa K."/>
        </authorList>
    </citation>
    <scope>NUCLEOTIDE SEQUENCE</scope>
</reference>
<evidence type="ECO:0000313" key="2">
    <source>
        <dbReference type="Proteomes" id="UP000886998"/>
    </source>
</evidence>
<dbReference type="AlphaFoldDB" id="A0A8X6MD13"/>
<gene>
    <name evidence="1" type="ORF">TNIN_67711</name>
</gene>
<sequence length="102" mass="11278">MAAKGRKSNFISKPSDLIRKFEAAGAVPGISAIFFSGGSSQQACAFFTLPAPLFPRTVFDITQLRGEQSQNLPPARVYKKEGVEYKRKKSSWKSQQNFSVMS</sequence>
<dbReference type="EMBL" id="BMAV01025861">
    <property type="protein sequence ID" value="GFS45425.1"/>
    <property type="molecule type" value="Genomic_DNA"/>
</dbReference>
<dbReference type="Proteomes" id="UP000886998">
    <property type="component" value="Unassembled WGS sequence"/>
</dbReference>
<name>A0A8X6MD13_9ARAC</name>
<keyword evidence="2" id="KW-1185">Reference proteome</keyword>
<accession>A0A8X6MD13</accession>
<evidence type="ECO:0000313" key="1">
    <source>
        <dbReference type="EMBL" id="GFS45425.1"/>
    </source>
</evidence>
<proteinExistence type="predicted"/>
<protein>
    <submittedName>
        <fullName evidence="1">Uncharacterized protein</fullName>
    </submittedName>
</protein>